<comment type="caution">
    <text evidence="1">The sequence shown here is derived from an EMBL/GenBank/DDBJ whole genome shotgun (WGS) entry which is preliminary data.</text>
</comment>
<dbReference type="OrthoDB" id="133276at2157"/>
<dbReference type="AlphaFoldDB" id="A0A7Z7AYM9"/>
<sequence>MKNKYLIFIMLLVLSLAVSGCSDKEQTVTVQNEDGQDIDVTYTEGAEDDVCPIGSTITMSNPNTGEGMVMEVMGTEVVDGIEMCHMVAEITVPADDNVAKIEMYTPINENDESFIMTYYDVDGNVLSEMKFMNGKMTMTDENGETFDMTMGMGE</sequence>
<name>A0A7Z7AYM9_9EURY</name>
<dbReference type="Proteomes" id="UP000199259">
    <property type="component" value="Unassembled WGS sequence"/>
</dbReference>
<gene>
    <name evidence="1" type="ORF">SAMN04488589_2554</name>
</gene>
<accession>A0A7Z7AYM9</accession>
<evidence type="ECO:0000313" key="2">
    <source>
        <dbReference type="Proteomes" id="UP000199259"/>
    </source>
</evidence>
<dbReference type="EMBL" id="FNCA01000010">
    <property type="protein sequence ID" value="SDG26368.1"/>
    <property type="molecule type" value="Genomic_DNA"/>
</dbReference>
<protein>
    <submittedName>
        <fullName evidence="1">Uncharacterized protein</fullName>
    </submittedName>
</protein>
<keyword evidence="2" id="KW-1185">Reference proteome</keyword>
<dbReference type="PROSITE" id="PS51257">
    <property type="entry name" value="PROKAR_LIPOPROTEIN"/>
    <property type="match status" value="1"/>
</dbReference>
<proteinExistence type="predicted"/>
<reference evidence="1 2" key="1">
    <citation type="submission" date="2016-10" db="EMBL/GenBank/DDBJ databases">
        <authorList>
            <person name="Varghese N."/>
            <person name="Submissions S."/>
        </authorList>
    </citation>
    <scope>NUCLEOTIDE SEQUENCE [LARGE SCALE GENOMIC DNA]</scope>
    <source>
        <strain evidence="1 2">PL 12/M</strain>
    </source>
</reference>
<dbReference type="RefSeq" id="WP_091710827.1">
    <property type="nucleotide sequence ID" value="NZ_FNCA01000010.1"/>
</dbReference>
<organism evidence="1 2">
    <name type="scientific">Methanolobus vulcani</name>
    <dbReference type="NCBI Taxonomy" id="38026"/>
    <lineage>
        <taxon>Archaea</taxon>
        <taxon>Methanobacteriati</taxon>
        <taxon>Methanobacteriota</taxon>
        <taxon>Stenosarchaea group</taxon>
        <taxon>Methanomicrobia</taxon>
        <taxon>Methanosarcinales</taxon>
        <taxon>Methanosarcinaceae</taxon>
        <taxon>Methanolobus</taxon>
    </lineage>
</organism>
<evidence type="ECO:0000313" key="1">
    <source>
        <dbReference type="EMBL" id="SDG26368.1"/>
    </source>
</evidence>